<dbReference type="InterPro" id="IPR045770">
    <property type="entry name" value="DUF6223"/>
</dbReference>
<keyword evidence="1" id="KW-0812">Transmembrane</keyword>
<accession>A0ABY6DTC5</accession>
<feature type="transmembrane region" description="Helical" evidence="1">
    <location>
        <begin position="45"/>
        <end position="65"/>
    </location>
</feature>
<protein>
    <submittedName>
        <fullName evidence="3">DUF6223 family protein</fullName>
    </submittedName>
</protein>
<evidence type="ECO:0000313" key="4">
    <source>
        <dbReference type="Proteomes" id="UP001061298"/>
    </source>
</evidence>
<feature type="signal peptide" evidence="2">
    <location>
        <begin position="1"/>
        <end position="21"/>
    </location>
</feature>
<reference evidence="3" key="1">
    <citation type="submission" date="2022-10" db="EMBL/GenBank/DDBJ databases">
        <authorList>
            <person name="Mo P."/>
        </authorList>
    </citation>
    <scope>NUCLEOTIDE SEQUENCE</scope>
    <source>
        <strain evidence="3">HUAS 13-4</strain>
    </source>
</reference>
<keyword evidence="1" id="KW-1133">Transmembrane helix</keyword>
<sequence length="139" mass="13356">MSVRRLLAAAAAALLGGIGLAAPAAAHVSAQSSEVGAYTLTAARFWATAAALLALTGVVIGRLALARSVSRIGNGRTKGAITALVAGLIAVVGGAVNLAVADGGPGTGNGVVGGAAALFLGLIATFLGWLALARSRRTG</sequence>
<keyword evidence="4" id="KW-1185">Reference proteome</keyword>
<gene>
    <name evidence="3" type="ORF">N8I84_01795</name>
</gene>
<keyword evidence="1" id="KW-0472">Membrane</keyword>
<dbReference type="Proteomes" id="UP001061298">
    <property type="component" value="Chromosome"/>
</dbReference>
<dbReference type="Pfam" id="PF19733">
    <property type="entry name" value="DUF6223"/>
    <property type="match status" value="1"/>
</dbReference>
<evidence type="ECO:0000256" key="2">
    <source>
        <dbReference type="SAM" id="SignalP"/>
    </source>
</evidence>
<evidence type="ECO:0000256" key="1">
    <source>
        <dbReference type="SAM" id="Phobius"/>
    </source>
</evidence>
<dbReference type="RefSeq" id="WP_263227617.1">
    <property type="nucleotide sequence ID" value="NZ_CP106793.1"/>
</dbReference>
<evidence type="ECO:0000313" key="3">
    <source>
        <dbReference type="EMBL" id="UXY17625.1"/>
    </source>
</evidence>
<organism evidence="3 4">
    <name type="scientific">Streptomyces cynarae</name>
    <dbReference type="NCBI Taxonomy" id="2981134"/>
    <lineage>
        <taxon>Bacteria</taxon>
        <taxon>Bacillati</taxon>
        <taxon>Actinomycetota</taxon>
        <taxon>Actinomycetes</taxon>
        <taxon>Kitasatosporales</taxon>
        <taxon>Streptomycetaceae</taxon>
        <taxon>Streptomyces</taxon>
    </lineage>
</organism>
<proteinExistence type="predicted"/>
<feature type="transmembrane region" description="Helical" evidence="1">
    <location>
        <begin position="77"/>
        <end position="100"/>
    </location>
</feature>
<dbReference type="EMBL" id="CP106793">
    <property type="protein sequence ID" value="UXY17625.1"/>
    <property type="molecule type" value="Genomic_DNA"/>
</dbReference>
<feature type="chain" id="PRO_5047154982" evidence="2">
    <location>
        <begin position="22"/>
        <end position="139"/>
    </location>
</feature>
<keyword evidence="2" id="KW-0732">Signal</keyword>
<name>A0ABY6DTC5_9ACTN</name>
<feature type="transmembrane region" description="Helical" evidence="1">
    <location>
        <begin position="112"/>
        <end position="132"/>
    </location>
</feature>